<protein>
    <recommendedName>
        <fullName evidence="1">RNase H type-1 domain-containing protein</fullName>
    </recommendedName>
</protein>
<gene>
    <name evidence="2" type="ORF">Goari_017668</name>
</gene>
<evidence type="ECO:0000259" key="1">
    <source>
        <dbReference type="Pfam" id="PF13456"/>
    </source>
</evidence>
<dbReference type="PANTHER" id="PTHR47723">
    <property type="entry name" value="OS05G0353850 PROTEIN"/>
    <property type="match status" value="1"/>
</dbReference>
<keyword evidence="3" id="KW-1185">Reference proteome</keyword>
<dbReference type="Pfam" id="PF13456">
    <property type="entry name" value="RVT_3"/>
    <property type="match status" value="1"/>
</dbReference>
<reference evidence="2 3" key="1">
    <citation type="journal article" date="2019" name="Genome Biol. Evol.">
        <title>Insights into the evolution of the New World diploid cottons (Gossypium, subgenus Houzingenia) based on genome sequencing.</title>
        <authorList>
            <person name="Grover C.E."/>
            <person name="Arick M.A. 2nd"/>
            <person name="Thrash A."/>
            <person name="Conover J.L."/>
            <person name="Sanders W.S."/>
            <person name="Peterson D.G."/>
            <person name="Frelichowski J.E."/>
            <person name="Scheffler J.A."/>
            <person name="Scheffler B.E."/>
            <person name="Wendel J.F."/>
        </authorList>
    </citation>
    <scope>NUCLEOTIDE SEQUENCE [LARGE SCALE GENOMIC DNA]</scope>
    <source>
        <strain evidence="2">185</strain>
        <tissue evidence="2">Leaf</tissue>
    </source>
</reference>
<comment type="caution">
    <text evidence="2">The sequence shown here is derived from an EMBL/GenBank/DDBJ whole genome shotgun (WGS) entry which is preliminary data.</text>
</comment>
<dbReference type="EMBL" id="JABFAA010000002">
    <property type="protein sequence ID" value="MBA0676164.1"/>
    <property type="molecule type" value="Genomic_DNA"/>
</dbReference>
<sequence>MRKHLDCANVCIEVVVEDEILGRCPTAGGVLRDHDGNWILRFNRILRKCSVYEAELWDILDGVSLVQGRQHDRILVQTYNMEVIGAIKESLSK</sequence>
<proteinExistence type="predicted"/>
<dbReference type="InterPro" id="IPR053151">
    <property type="entry name" value="RNase_H-like"/>
</dbReference>
<dbReference type="InterPro" id="IPR002156">
    <property type="entry name" value="RNaseH_domain"/>
</dbReference>
<organism evidence="2 3">
    <name type="scientific">Gossypium aridum</name>
    <name type="common">American cotton</name>
    <name type="synonym">Erioxylum aridum</name>
    <dbReference type="NCBI Taxonomy" id="34290"/>
    <lineage>
        <taxon>Eukaryota</taxon>
        <taxon>Viridiplantae</taxon>
        <taxon>Streptophyta</taxon>
        <taxon>Embryophyta</taxon>
        <taxon>Tracheophyta</taxon>
        <taxon>Spermatophyta</taxon>
        <taxon>Magnoliopsida</taxon>
        <taxon>eudicotyledons</taxon>
        <taxon>Gunneridae</taxon>
        <taxon>Pentapetalae</taxon>
        <taxon>rosids</taxon>
        <taxon>malvids</taxon>
        <taxon>Malvales</taxon>
        <taxon>Malvaceae</taxon>
        <taxon>Malvoideae</taxon>
        <taxon>Gossypium</taxon>
    </lineage>
</organism>
<dbReference type="Proteomes" id="UP000593577">
    <property type="component" value="Unassembled WGS sequence"/>
</dbReference>
<dbReference type="CDD" id="cd06222">
    <property type="entry name" value="RNase_H_like"/>
    <property type="match status" value="1"/>
</dbReference>
<accession>A0A7J8WNB5</accession>
<dbReference type="AlphaFoldDB" id="A0A7J8WNB5"/>
<name>A0A7J8WNB5_GOSAI</name>
<dbReference type="InterPro" id="IPR044730">
    <property type="entry name" value="RNase_H-like_dom_plant"/>
</dbReference>
<dbReference type="GO" id="GO:0003676">
    <property type="term" value="F:nucleic acid binding"/>
    <property type="evidence" value="ECO:0007669"/>
    <property type="project" value="InterPro"/>
</dbReference>
<dbReference type="GO" id="GO:0004523">
    <property type="term" value="F:RNA-DNA hybrid ribonuclease activity"/>
    <property type="evidence" value="ECO:0007669"/>
    <property type="project" value="InterPro"/>
</dbReference>
<evidence type="ECO:0000313" key="3">
    <source>
        <dbReference type="Proteomes" id="UP000593577"/>
    </source>
</evidence>
<dbReference type="PANTHER" id="PTHR47723:SF19">
    <property type="entry name" value="POLYNUCLEOTIDYL TRANSFERASE, RIBONUCLEASE H-LIKE SUPERFAMILY PROTEIN"/>
    <property type="match status" value="1"/>
</dbReference>
<evidence type="ECO:0000313" key="2">
    <source>
        <dbReference type="EMBL" id="MBA0676164.1"/>
    </source>
</evidence>
<feature type="domain" description="RNase H type-1" evidence="1">
    <location>
        <begin position="26"/>
        <end position="89"/>
    </location>
</feature>